<comment type="function">
    <text evidence="5">Catalyzes the condensation of acetyl-CoA with acetoacetyl-CoA to form HMG-CoA.</text>
</comment>
<dbReference type="InterPro" id="IPR010122">
    <property type="entry name" value="HMG_CoA_synthase_euk"/>
</dbReference>
<comment type="caution">
    <text evidence="8">The sequence shown here is derived from an EMBL/GenBank/DDBJ whole genome shotgun (WGS) entry which is preliminary data.</text>
</comment>
<dbReference type="NCBIfam" id="TIGR01833">
    <property type="entry name" value="HMG-CoA-S_euk"/>
    <property type="match status" value="1"/>
</dbReference>
<dbReference type="AlphaFoldDB" id="A0AAD5DJB3"/>
<feature type="binding site" evidence="4">
    <location>
        <position position="273"/>
    </location>
    <ligand>
        <name>CoA</name>
        <dbReference type="ChEBI" id="CHEBI:57287"/>
    </ligand>
</feature>
<comment type="pathway">
    <text evidence="5">Metabolic intermediate biosynthesis; (R)-mevalonate biosynthesis; (R)-mevalonate from acetyl-CoA: step 2/3.</text>
</comment>
<dbReference type="FunFam" id="3.40.47.10:FF:000008">
    <property type="entry name" value="3-hydroxy-3-methylglutaryl coenzyme A synthase"/>
    <property type="match status" value="1"/>
</dbReference>
<proteinExistence type="inferred from homology"/>
<dbReference type="GO" id="GO:0004421">
    <property type="term" value="F:hydroxymethylglutaryl-CoA synthase activity"/>
    <property type="evidence" value="ECO:0007669"/>
    <property type="project" value="UniProtKB-EC"/>
</dbReference>
<dbReference type="Pfam" id="PF01154">
    <property type="entry name" value="HMG_CoA_synt_N"/>
    <property type="match status" value="1"/>
</dbReference>
<keyword evidence="5" id="KW-0752">Steroid biosynthesis</keyword>
<dbReference type="EMBL" id="JADXDR010000108">
    <property type="protein sequence ID" value="KAI7839065.1"/>
    <property type="molecule type" value="Genomic_DNA"/>
</dbReference>
<dbReference type="InterPro" id="IPR016039">
    <property type="entry name" value="Thiolase-like"/>
</dbReference>
<feature type="active site" description="Proton donor/acceptor" evidence="3">
    <location>
        <position position="105"/>
    </location>
</feature>
<evidence type="ECO:0000259" key="6">
    <source>
        <dbReference type="Pfam" id="PF01154"/>
    </source>
</evidence>
<feature type="domain" description="Hydroxymethylglutaryl-coenzyme A synthase N-terminal" evidence="6">
    <location>
        <begin position="25"/>
        <end position="196"/>
    </location>
</feature>
<keyword evidence="5" id="KW-0756">Sterol biosynthesis</keyword>
<reference evidence="8" key="1">
    <citation type="submission" date="2020-11" db="EMBL/GenBank/DDBJ databases">
        <title>Chlorella ohadii genome sequencing and assembly.</title>
        <authorList>
            <person name="Murik O."/>
            <person name="Treves H."/>
            <person name="Kedem I."/>
            <person name="Shotland Y."/>
            <person name="Kaplan A."/>
        </authorList>
    </citation>
    <scope>NUCLEOTIDE SEQUENCE</scope>
    <source>
        <strain evidence="8">1</strain>
    </source>
</reference>
<evidence type="ECO:0000259" key="7">
    <source>
        <dbReference type="Pfam" id="PF08540"/>
    </source>
</evidence>
<comment type="catalytic activity">
    <reaction evidence="5">
        <text>acetoacetyl-CoA + acetyl-CoA + H2O = (3S)-3-hydroxy-3-methylglutaryl-CoA + CoA + H(+)</text>
        <dbReference type="Rhea" id="RHEA:10188"/>
        <dbReference type="ChEBI" id="CHEBI:15377"/>
        <dbReference type="ChEBI" id="CHEBI:15378"/>
        <dbReference type="ChEBI" id="CHEBI:43074"/>
        <dbReference type="ChEBI" id="CHEBI:57286"/>
        <dbReference type="ChEBI" id="CHEBI:57287"/>
        <dbReference type="ChEBI" id="CHEBI:57288"/>
        <dbReference type="EC" id="2.3.3.10"/>
    </reaction>
</comment>
<dbReference type="InterPro" id="IPR013746">
    <property type="entry name" value="HMG_CoA_synt_C_dom"/>
</dbReference>
<dbReference type="SUPFAM" id="SSF53901">
    <property type="entry name" value="Thiolase-like"/>
    <property type="match status" value="2"/>
</dbReference>
<evidence type="ECO:0000256" key="1">
    <source>
        <dbReference type="ARBA" id="ARBA00007061"/>
    </source>
</evidence>
<dbReference type="PANTHER" id="PTHR43323">
    <property type="entry name" value="3-HYDROXY-3-METHYLGLUTARYL COENZYME A SYNTHASE"/>
    <property type="match status" value="1"/>
</dbReference>
<feature type="binding site" evidence="4">
    <location>
        <position position="229"/>
    </location>
    <ligand>
        <name>CoA</name>
        <dbReference type="ChEBI" id="CHEBI:57287"/>
    </ligand>
</feature>
<dbReference type="EC" id="2.3.3.10" evidence="5"/>
<protein>
    <recommendedName>
        <fullName evidence="5">Hydroxymethylglutaryl-CoA synthase</fullName>
        <shortName evidence="5">HMG-CoA synthase</shortName>
        <ecNumber evidence="5">2.3.3.10</ecNumber>
    </recommendedName>
    <alternativeName>
        <fullName evidence="5">3-hydroxy-3-methylglutaryl coenzyme A synthase</fullName>
    </alternativeName>
</protein>
<evidence type="ECO:0000256" key="5">
    <source>
        <dbReference type="RuleBase" id="RU364071"/>
    </source>
</evidence>
<keyword evidence="5" id="KW-1207">Sterol metabolism</keyword>
<name>A0AAD5DJB3_9CHLO</name>
<feature type="active site" description="Acyl-thioester intermediate" evidence="3">
    <location>
        <position position="139"/>
    </location>
</feature>
<feature type="domain" description="Hydroxymethylglutaryl-coenzyme A synthase C-terminal" evidence="7">
    <location>
        <begin position="198"/>
        <end position="471"/>
    </location>
</feature>
<dbReference type="Gene3D" id="3.40.47.10">
    <property type="match status" value="1"/>
</dbReference>
<feature type="active site" description="Proton donor/acceptor" evidence="3">
    <location>
        <position position="268"/>
    </location>
</feature>
<keyword evidence="5" id="KW-0753">Steroid metabolism</keyword>
<dbReference type="Proteomes" id="UP001205105">
    <property type="component" value="Unassembled WGS sequence"/>
</dbReference>
<evidence type="ECO:0000256" key="2">
    <source>
        <dbReference type="ARBA" id="ARBA00022679"/>
    </source>
</evidence>
<gene>
    <name evidence="8" type="ORF">COHA_007207</name>
</gene>
<keyword evidence="9" id="KW-1185">Reference proteome</keyword>
<accession>A0AAD5DJB3</accession>
<comment type="similarity">
    <text evidence="1 5">Belongs to the thiolase-like superfamily. HMG-CoA synthase family.</text>
</comment>
<evidence type="ECO:0000313" key="8">
    <source>
        <dbReference type="EMBL" id="KAI7839065.1"/>
    </source>
</evidence>
<dbReference type="GO" id="GO:0006084">
    <property type="term" value="P:acetyl-CoA metabolic process"/>
    <property type="evidence" value="ECO:0007669"/>
    <property type="project" value="InterPro"/>
</dbReference>
<evidence type="ECO:0000256" key="3">
    <source>
        <dbReference type="PIRSR" id="PIRSR610122-1"/>
    </source>
</evidence>
<dbReference type="PANTHER" id="PTHR43323:SF2">
    <property type="entry name" value="HYDROXYMETHYLGLUTARYL-COA SYNTHASE"/>
    <property type="match status" value="1"/>
</dbReference>
<keyword evidence="5" id="KW-0443">Lipid metabolism</keyword>
<sequence length="475" mass="51777">MAATAPATPAQSAGAVPALPQQQADHVGILAAEVYFPNTMVRHEELEKHDGVPSGKYTVGLGQQGLAFCGDREDAVSMALTACKRLLEKHGISPMEVGRLEVGTESSVDSSKSIKTYLMMMFEEAGNTDIEGVDCVQACYGGTAAVLNAANWVESRSWDGRYAVVVMSDISLYPAGPARPTSGAGAVALLIGPDAPLALERGLSATHMSHAYDFYKPSGLYPAVDGPLSVYCYLNTMDLLLARYAAKFEKRMGRAFCLESDADHALFHAPYNKLVQKAFARLLYHDMCKHGEVPEALAKWSLRDGSHPRPPMAMPADLEKALVAHAFATYDRKVRPSTCVARQCGNMYTASIWSGIQQLIETTGASLEGRRVLMYSYGSGISASMFSLVGRRPEAPRFALARLQAMSDLAMRLARRVPKSPEDFEQAVQLAEQRYCAGNYKPELPAIEELEPGTFYLAEVDARYRRIYARKPAAQ</sequence>
<organism evidence="8 9">
    <name type="scientific">Chlorella ohadii</name>
    <dbReference type="NCBI Taxonomy" id="2649997"/>
    <lineage>
        <taxon>Eukaryota</taxon>
        <taxon>Viridiplantae</taxon>
        <taxon>Chlorophyta</taxon>
        <taxon>core chlorophytes</taxon>
        <taxon>Trebouxiophyceae</taxon>
        <taxon>Chlorellales</taxon>
        <taxon>Chlorellaceae</taxon>
        <taxon>Chlorella clade</taxon>
        <taxon>Chlorella</taxon>
    </lineage>
</organism>
<keyword evidence="2 5" id="KW-0808">Transferase</keyword>
<dbReference type="GO" id="GO:0016126">
    <property type="term" value="P:sterol biosynthetic process"/>
    <property type="evidence" value="ECO:0007669"/>
    <property type="project" value="UniProtKB-KW"/>
</dbReference>
<dbReference type="GO" id="GO:0010142">
    <property type="term" value="P:farnesyl diphosphate biosynthetic process, mevalonate pathway"/>
    <property type="evidence" value="ECO:0007669"/>
    <property type="project" value="InterPro"/>
</dbReference>
<keyword evidence="5" id="KW-0444">Lipid biosynthesis</keyword>
<dbReference type="Pfam" id="PF08540">
    <property type="entry name" value="HMG_CoA_synt_C"/>
    <property type="match status" value="1"/>
</dbReference>
<evidence type="ECO:0000256" key="4">
    <source>
        <dbReference type="PIRSR" id="PIRSR610122-2"/>
    </source>
</evidence>
<evidence type="ECO:0000313" key="9">
    <source>
        <dbReference type="Proteomes" id="UP001205105"/>
    </source>
</evidence>
<dbReference type="InterPro" id="IPR013528">
    <property type="entry name" value="HMG_CoA_synth_N"/>
</dbReference>
<dbReference type="CDD" id="cd00827">
    <property type="entry name" value="init_cond_enzymes"/>
    <property type="match status" value="1"/>
</dbReference>
<feature type="binding site" evidence="4">
    <location>
        <position position="277"/>
    </location>
    <ligand>
        <name>CoA</name>
        <dbReference type="ChEBI" id="CHEBI:57287"/>
    </ligand>
</feature>